<gene>
    <name evidence="8" type="primary">SYM1_1</name>
    <name evidence="8" type="ORF">Cantr_02656</name>
</gene>
<proteinExistence type="inferred from homology"/>
<evidence type="ECO:0000313" key="8">
    <source>
        <dbReference type="EMBL" id="RCK67766.1"/>
    </source>
</evidence>
<organism evidence="8 9">
    <name type="scientific">Candida viswanathii</name>
    <dbReference type="NCBI Taxonomy" id="5486"/>
    <lineage>
        <taxon>Eukaryota</taxon>
        <taxon>Fungi</taxon>
        <taxon>Dikarya</taxon>
        <taxon>Ascomycota</taxon>
        <taxon>Saccharomycotina</taxon>
        <taxon>Pichiomycetes</taxon>
        <taxon>Debaryomycetaceae</taxon>
        <taxon>Candida/Lodderomyces clade</taxon>
        <taxon>Candida</taxon>
    </lineage>
</organism>
<evidence type="ECO:0000313" key="9">
    <source>
        <dbReference type="Proteomes" id="UP000253472"/>
    </source>
</evidence>
<evidence type="ECO:0000256" key="5">
    <source>
        <dbReference type="ARBA" id="ARBA00023136"/>
    </source>
</evidence>
<dbReference type="EMBL" id="QLNQ01000001">
    <property type="protein sequence ID" value="RCK67766.1"/>
    <property type="molecule type" value="Genomic_DNA"/>
</dbReference>
<keyword evidence="3" id="KW-0812">Transmembrane</keyword>
<dbReference type="PANTHER" id="PTHR11266:SF17">
    <property type="entry name" value="PROTEIN MPV17"/>
    <property type="match status" value="1"/>
</dbReference>
<evidence type="ECO:0000256" key="2">
    <source>
        <dbReference type="ARBA" id="ARBA00006824"/>
    </source>
</evidence>
<sequence>MKNLFTAYNSLLKRHPLVTNCITTGVLMGSGDILAQSLFPTPTPTPTTPQELGLGRTLRAVIFGSCVFGPVGHKWYHFLGTSIHWPFTSSSRNKLKTTLLRVLIDQTIFVPFLCYPLYYSSMTVLEGKRPIWGNMKRKFEEKWWGTVRTNWMVWPVVQFVNFHVLPAHLRLLLINFVSVGWNTFLSYTLHTKSKI</sequence>
<comment type="caution">
    <text evidence="8">The sequence shown here is derived from an EMBL/GenBank/DDBJ whole genome shotgun (WGS) entry which is preliminary data.</text>
</comment>
<keyword evidence="4" id="KW-1133">Transmembrane helix</keyword>
<protein>
    <recommendedName>
        <fullName evidence="6">Protein SYM1</fullName>
    </recommendedName>
</protein>
<evidence type="ECO:0000256" key="6">
    <source>
        <dbReference type="ARBA" id="ARBA00039302"/>
    </source>
</evidence>
<comment type="similarity">
    <text evidence="2 7">Belongs to the peroxisomal membrane protein PXMP2/4 family.</text>
</comment>
<dbReference type="Pfam" id="PF04117">
    <property type="entry name" value="Mpv17_PMP22"/>
    <property type="match status" value="1"/>
</dbReference>
<evidence type="ECO:0000256" key="3">
    <source>
        <dbReference type="ARBA" id="ARBA00022692"/>
    </source>
</evidence>
<name>A0A367YPF8_9ASCO</name>
<dbReference type="OrthoDB" id="430207at2759"/>
<dbReference type="GO" id="GO:0016020">
    <property type="term" value="C:membrane"/>
    <property type="evidence" value="ECO:0007669"/>
    <property type="project" value="UniProtKB-SubCell"/>
</dbReference>
<accession>A0A367YPF8</accession>
<evidence type="ECO:0000256" key="4">
    <source>
        <dbReference type="ARBA" id="ARBA00022989"/>
    </source>
</evidence>
<comment type="subcellular location">
    <subcellularLocation>
        <location evidence="1">Membrane</location>
        <topology evidence="1">Multi-pass membrane protein</topology>
    </subcellularLocation>
</comment>
<dbReference type="InterPro" id="IPR007248">
    <property type="entry name" value="Mpv17_PMP22"/>
</dbReference>
<dbReference type="Proteomes" id="UP000253472">
    <property type="component" value="Unassembled WGS sequence"/>
</dbReference>
<dbReference type="PANTHER" id="PTHR11266">
    <property type="entry name" value="PEROXISOMAL MEMBRANE PROTEIN 2, PXMP2 MPV17"/>
    <property type="match status" value="1"/>
</dbReference>
<dbReference type="GO" id="GO:0005739">
    <property type="term" value="C:mitochondrion"/>
    <property type="evidence" value="ECO:0007669"/>
    <property type="project" value="TreeGrafter"/>
</dbReference>
<keyword evidence="9" id="KW-1185">Reference proteome</keyword>
<evidence type="ECO:0000256" key="1">
    <source>
        <dbReference type="ARBA" id="ARBA00004141"/>
    </source>
</evidence>
<dbReference type="STRING" id="5486.A0A367YPF8"/>
<reference evidence="8 9" key="1">
    <citation type="submission" date="2018-06" db="EMBL/GenBank/DDBJ databases">
        <title>Whole genome sequencing of Candida tropicalis (genome annotated by CSBL at Korea University).</title>
        <authorList>
            <person name="Ahn J."/>
        </authorList>
    </citation>
    <scope>NUCLEOTIDE SEQUENCE [LARGE SCALE GENOMIC DNA]</scope>
    <source>
        <strain evidence="8 9">ATCC 20962</strain>
    </source>
</reference>
<dbReference type="AlphaFoldDB" id="A0A367YPF8"/>
<evidence type="ECO:0000256" key="7">
    <source>
        <dbReference type="RuleBase" id="RU363053"/>
    </source>
</evidence>
<keyword evidence="5" id="KW-0472">Membrane</keyword>